<dbReference type="Pfam" id="PF03993">
    <property type="entry name" value="DUF349"/>
    <property type="match status" value="3"/>
</dbReference>
<evidence type="ECO:0000313" key="2">
    <source>
        <dbReference type="EMBL" id="TRY17372.1"/>
    </source>
</evidence>
<organism evidence="2 3">
    <name type="scientific">Tessaracoccus rhinocerotis</name>
    <dbReference type="NCBI Taxonomy" id="1689449"/>
    <lineage>
        <taxon>Bacteria</taxon>
        <taxon>Bacillati</taxon>
        <taxon>Actinomycetota</taxon>
        <taxon>Actinomycetes</taxon>
        <taxon>Propionibacteriales</taxon>
        <taxon>Propionibacteriaceae</taxon>
        <taxon>Tessaracoccus</taxon>
    </lineage>
</organism>
<dbReference type="Proteomes" id="UP000317638">
    <property type="component" value="Unassembled WGS sequence"/>
</dbReference>
<dbReference type="AlphaFoldDB" id="A0A553JY48"/>
<dbReference type="EMBL" id="VKKG01000005">
    <property type="protein sequence ID" value="TRY17372.1"/>
    <property type="molecule type" value="Genomic_DNA"/>
</dbReference>
<reference evidence="2 3" key="1">
    <citation type="submission" date="2019-07" db="EMBL/GenBank/DDBJ databases">
        <authorList>
            <person name="Zhou L.-Y."/>
        </authorList>
    </citation>
    <scope>NUCLEOTIDE SEQUENCE [LARGE SCALE GENOMIC DNA]</scope>
    <source>
        <strain evidence="2 3">YIM 101269</strain>
    </source>
</reference>
<keyword evidence="3" id="KW-1185">Reference proteome</keyword>
<dbReference type="RefSeq" id="WP_143938836.1">
    <property type="nucleotide sequence ID" value="NZ_VKKG01000005.1"/>
</dbReference>
<evidence type="ECO:0000313" key="3">
    <source>
        <dbReference type="Proteomes" id="UP000317638"/>
    </source>
</evidence>
<name>A0A553JY48_9ACTN</name>
<evidence type="ECO:0000256" key="1">
    <source>
        <dbReference type="SAM" id="Coils"/>
    </source>
</evidence>
<proteinExistence type="predicted"/>
<keyword evidence="1" id="KW-0175">Coiled coil</keyword>
<sequence length="414" mass="46311">MTETQAPKDFGRVDEDGTVYVTVGDTERSVGQVPDATPEEALGFYTRRYENLAAEVNLLGSRVESQAMSPEDARKAIDTLKANVAEANAVGDLPALTAQLEKLEELLPAQIEARKAARAEQNAATVAAKQAMVDEAEALSTGNDWRGGVDRFRNLLEEWKALPRIDRATDNELWRRFSSARTQYTRRRKAHFSEVNSHRDEAKAIKEAIIAEAEPLADSTDWGPTAGAFRDLMARWKAAGSARRSDDDALWARFRAIQDKFFDARTNAQQAVDGEEAENLAAKTALVEQVEKDLEGVTDVEKAKSVHREFLEKYSELGHVPRKAMRDLDNRVRRIGDKVSELEADEWRRTDPEARQRAEDTVALFQSQVDKLQADLADAEAKGDTRKVKDTAKSLETYQSWLDQAKETLAEFNA</sequence>
<comment type="caution">
    <text evidence="2">The sequence shown here is derived from an EMBL/GenBank/DDBJ whole genome shotgun (WGS) entry which is preliminary data.</text>
</comment>
<dbReference type="InterPro" id="IPR007139">
    <property type="entry name" value="DUF349"/>
</dbReference>
<accession>A0A553JY48</accession>
<feature type="coiled-coil region" evidence="1">
    <location>
        <begin position="325"/>
        <end position="382"/>
    </location>
</feature>
<gene>
    <name evidence="2" type="ORF">FOJ82_12580</name>
</gene>
<protein>
    <submittedName>
        <fullName evidence="2">DUF349 domain-containing protein</fullName>
    </submittedName>
</protein>
<dbReference type="OrthoDB" id="5422202at2"/>